<dbReference type="GO" id="GO:0005576">
    <property type="term" value="C:extracellular region"/>
    <property type="evidence" value="ECO:0007669"/>
    <property type="project" value="UniProtKB-SubCell"/>
</dbReference>
<sequence>FERLSFRKTGSGVYRTLVFDARGTTLADVHRFCVNSCSRENCCDGFILNQNVLNG</sequence>
<keyword evidence="2" id="KW-0964">Secreted</keyword>
<name>A0ABD0PD03_CIRMR</name>
<accession>A0ABD0PD03</accession>
<dbReference type="PANTHER" id="PTHR14093">
    <property type="entry name" value="HLA CLASS II GAMMA CHAIN"/>
    <property type="match status" value="1"/>
</dbReference>
<evidence type="ECO:0000256" key="4">
    <source>
        <dbReference type="ARBA" id="ARBA00023180"/>
    </source>
</evidence>
<gene>
    <name evidence="5" type="ORF">M9458_032115</name>
</gene>
<dbReference type="EMBL" id="JAMKFB020000016">
    <property type="protein sequence ID" value="KAL0171804.1"/>
    <property type="molecule type" value="Genomic_DNA"/>
</dbReference>
<protein>
    <submittedName>
        <fullName evidence="5">Uncharacterized protein</fullName>
    </submittedName>
</protein>
<feature type="non-terminal residue" evidence="5">
    <location>
        <position position="55"/>
    </location>
</feature>
<evidence type="ECO:0000313" key="5">
    <source>
        <dbReference type="EMBL" id="KAL0171804.1"/>
    </source>
</evidence>
<keyword evidence="3" id="KW-0732">Signal</keyword>
<comment type="caution">
    <text evidence="5">The sequence shown here is derived from an EMBL/GenBank/DDBJ whole genome shotgun (WGS) entry which is preliminary data.</text>
</comment>
<keyword evidence="4" id="KW-0325">Glycoprotein</keyword>
<evidence type="ECO:0000313" key="6">
    <source>
        <dbReference type="Proteomes" id="UP001529510"/>
    </source>
</evidence>
<comment type="subcellular location">
    <subcellularLocation>
        <location evidence="1">Secreted</location>
    </subcellularLocation>
</comment>
<evidence type="ECO:0000256" key="3">
    <source>
        <dbReference type="ARBA" id="ARBA00022729"/>
    </source>
</evidence>
<proteinExistence type="predicted"/>
<dbReference type="Proteomes" id="UP001529510">
    <property type="component" value="Unassembled WGS sequence"/>
</dbReference>
<evidence type="ECO:0000256" key="2">
    <source>
        <dbReference type="ARBA" id="ARBA00022525"/>
    </source>
</evidence>
<dbReference type="PANTHER" id="PTHR14093:SF19">
    <property type="entry name" value="THYROGLOBULIN"/>
    <property type="match status" value="1"/>
</dbReference>
<organism evidence="5 6">
    <name type="scientific">Cirrhinus mrigala</name>
    <name type="common">Mrigala</name>
    <dbReference type="NCBI Taxonomy" id="683832"/>
    <lineage>
        <taxon>Eukaryota</taxon>
        <taxon>Metazoa</taxon>
        <taxon>Chordata</taxon>
        <taxon>Craniata</taxon>
        <taxon>Vertebrata</taxon>
        <taxon>Euteleostomi</taxon>
        <taxon>Actinopterygii</taxon>
        <taxon>Neopterygii</taxon>
        <taxon>Teleostei</taxon>
        <taxon>Ostariophysi</taxon>
        <taxon>Cypriniformes</taxon>
        <taxon>Cyprinidae</taxon>
        <taxon>Labeoninae</taxon>
        <taxon>Labeonini</taxon>
        <taxon>Cirrhinus</taxon>
    </lineage>
</organism>
<evidence type="ECO:0000256" key="1">
    <source>
        <dbReference type="ARBA" id="ARBA00004613"/>
    </source>
</evidence>
<feature type="non-terminal residue" evidence="5">
    <location>
        <position position="1"/>
    </location>
</feature>
<keyword evidence="6" id="KW-1185">Reference proteome</keyword>
<dbReference type="AlphaFoldDB" id="A0ABD0PD03"/>
<dbReference type="InterPro" id="IPR052001">
    <property type="entry name" value="MHC-II_Gamma/Thyroglobulin"/>
</dbReference>
<reference evidence="5 6" key="1">
    <citation type="submission" date="2024-05" db="EMBL/GenBank/DDBJ databases">
        <title>Genome sequencing and assembly of Indian major carp, Cirrhinus mrigala (Hamilton, 1822).</title>
        <authorList>
            <person name="Mohindra V."/>
            <person name="Chowdhury L.M."/>
            <person name="Lal K."/>
            <person name="Jena J.K."/>
        </authorList>
    </citation>
    <scope>NUCLEOTIDE SEQUENCE [LARGE SCALE GENOMIC DNA]</scope>
    <source>
        <strain evidence="5">CM1030</strain>
        <tissue evidence="5">Blood</tissue>
    </source>
</reference>